<gene>
    <name evidence="1" type="ORF">DEBURN_LOCUS11970</name>
</gene>
<comment type="caution">
    <text evidence="1">The sequence shown here is derived from an EMBL/GenBank/DDBJ whole genome shotgun (WGS) entry which is preliminary data.</text>
</comment>
<feature type="non-terminal residue" evidence="1">
    <location>
        <position position="88"/>
    </location>
</feature>
<evidence type="ECO:0000313" key="1">
    <source>
        <dbReference type="EMBL" id="CAG8667159.1"/>
    </source>
</evidence>
<proteinExistence type="predicted"/>
<protein>
    <submittedName>
        <fullName evidence="1">11917_t:CDS:1</fullName>
    </submittedName>
</protein>
<name>A0A9N9ED22_9GLOM</name>
<accession>A0A9N9ED22</accession>
<keyword evidence="2" id="KW-1185">Reference proteome</keyword>
<reference evidence="1" key="1">
    <citation type="submission" date="2021-06" db="EMBL/GenBank/DDBJ databases">
        <authorList>
            <person name="Kallberg Y."/>
            <person name="Tangrot J."/>
            <person name="Rosling A."/>
        </authorList>
    </citation>
    <scope>NUCLEOTIDE SEQUENCE</scope>
    <source>
        <strain evidence="1">AZ414A</strain>
    </source>
</reference>
<dbReference type="AlphaFoldDB" id="A0A9N9ED22"/>
<dbReference type="OrthoDB" id="2331621at2759"/>
<dbReference type="Proteomes" id="UP000789706">
    <property type="component" value="Unassembled WGS sequence"/>
</dbReference>
<evidence type="ECO:0000313" key="2">
    <source>
        <dbReference type="Proteomes" id="UP000789706"/>
    </source>
</evidence>
<organism evidence="1 2">
    <name type="scientific">Diversispora eburnea</name>
    <dbReference type="NCBI Taxonomy" id="1213867"/>
    <lineage>
        <taxon>Eukaryota</taxon>
        <taxon>Fungi</taxon>
        <taxon>Fungi incertae sedis</taxon>
        <taxon>Mucoromycota</taxon>
        <taxon>Glomeromycotina</taxon>
        <taxon>Glomeromycetes</taxon>
        <taxon>Diversisporales</taxon>
        <taxon>Diversisporaceae</taxon>
        <taxon>Diversispora</taxon>
    </lineage>
</organism>
<sequence>NDSEENGGTMSQILARLYRKASLAEKQVVKANQDEIMSWYCFAESFKKKVKEIMDNDMRLNGQQAKTRVYKEVVNGIGFAKIKWIKTY</sequence>
<feature type="non-terminal residue" evidence="1">
    <location>
        <position position="1"/>
    </location>
</feature>
<dbReference type="EMBL" id="CAJVPK010009517">
    <property type="protein sequence ID" value="CAG8667159.1"/>
    <property type="molecule type" value="Genomic_DNA"/>
</dbReference>